<evidence type="ECO:0000256" key="1">
    <source>
        <dbReference type="SAM" id="Phobius"/>
    </source>
</evidence>
<accession>A0ABR2W675</accession>
<keyword evidence="1" id="KW-0812">Transmembrane</keyword>
<feature type="transmembrane region" description="Helical" evidence="1">
    <location>
        <begin position="206"/>
        <end position="227"/>
    </location>
</feature>
<protein>
    <recommendedName>
        <fullName evidence="5">Intimal thickness related receptor IRP domain-containing protein</fullName>
    </recommendedName>
</protein>
<organism evidence="3 4">
    <name type="scientific">Basidiobolus ranarum</name>
    <dbReference type="NCBI Taxonomy" id="34480"/>
    <lineage>
        <taxon>Eukaryota</taxon>
        <taxon>Fungi</taxon>
        <taxon>Fungi incertae sedis</taxon>
        <taxon>Zoopagomycota</taxon>
        <taxon>Entomophthoromycotina</taxon>
        <taxon>Basidiobolomycetes</taxon>
        <taxon>Basidiobolales</taxon>
        <taxon>Basidiobolaceae</taxon>
        <taxon>Basidiobolus</taxon>
    </lineage>
</organism>
<feature type="transmembrane region" description="Helical" evidence="1">
    <location>
        <begin position="306"/>
        <end position="327"/>
    </location>
</feature>
<comment type="caution">
    <text evidence="3">The sequence shown here is derived from an EMBL/GenBank/DDBJ whole genome shotgun (WGS) entry which is preliminary data.</text>
</comment>
<dbReference type="EMBL" id="JASJQH010006982">
    <property type="protein sequence ID" value="KAK9721373.1"/>
    <property type="molecule type" value="Genomic_DNA"/>
</dbReference>
<feature type="chain" id="PRO_5045478339" description="Intimal thickness related receptor IRP domain-containing protein" evidence="2">
    <location>
        <begin position="18"/>
        <end position="475"/>
    </location>
</feature>
<evidence type="ECO:0008006" key="5">
    <source>
        <dbReference type="Google" id="ProtNLM"/>
    </source>
</evidence>
<feature type="transmembrane region" description="Helical" evidence="1">
    <location>
        <begin position="269"/>
        <end position="294"/>
    </location>
</feature>
<feature type="transmembrane region" description="Helical" evidence="1">
    <location>
        <begin position="239"/>
        <end position="257"/>
    </location>
</feature>
<feature type="transmembrane region" description="Helical" evidence="1">
    <location>
        <begin position="347"/>
        <end position="366"/>
    </location>
</feature>
<reference evidence="3 4" key="1">
    <citation type="submission" date="2023-04" db="EMBL/GenBank/DDBJ databases">
        <title>Genome of Basidiobolus ranarum AG-B5.</title>
        <authorList>
            <person name="Stajich J.E."/>
            <person name="Carter-House D."/>
            <person name="Gryganskyi A."/>
        </authorList>
    </citation>
    <scope>NUCLEOTIDE SEQUENCE [LARGE SCALE GENOMIC DNA]</scope>
    <source>
        <strain evidence="3 4">AG-B5</strain>
    </source>
</reference>
<sequence>MIRISFLILVRIFSALAAIQFSRDANPAPLPFGMELSYPTHDFYEDFPNFYNFSTLLIKVELMNDCRLAPVPVANRTQTNYTDAESSAIFINWGEASKNDCYEFAEIVSQLADYSKQLQSSNYPKLKVAVFTSTLESKYGFGNLYHESYGNYFKIRPADVYLSLVAKDHGIILDSIFNLTKSPLLVQIWEDPGPWNPLLQSPGLAAMHWIYLVISIFFLLYIIYRLYCFYLVYQRLLDVRVGIYVASFAYLLIGVCVDTNKVNGSLGQISIYVSWLVGYLAYGGLLLTWSRVVLNMQHRPRNLRPFYILLHFSMCNFTVVIILMILGVTTRIGLIYKIAVILMTNEVPVLFLLNAIFLCYYGCCFLKNVKTMQLSERSKHCMRKLTLLAFATIPGWLLLMLTALLLASSLTSTVAGYVTNMVAYKLAGFQLYGVFFLILTLGESPEANGMQKLVNNNLTNERLKVPILSKALIMN</sequence>
<feature type="transmembrane region" description="Helical" evidence="1">
    <location>
        <begin position="422"/>
        <end position="442"/>
    </location>
</feature>
<keyword evidence="2" id="KW-0732">Signal</keyword>
<gene>
    <name evidence="3" type="ORF">K7432_003480</name>
</gene>
<dbReference type="Proteomes" id="UP001479436">
    <property type="component" value="Unassembled WGS sequence"/>
</dbReference>
<feature type="signal peptide" evidence="2">
    <location>
        <begin position="1"/>
        <end position="17"/>
    </location>
</feature>
<feature type="transmembrane region" description="Helical" evidence="1">
    <location>
        <begin position="387"/>
        <end position="410"/>
    </location>
</feature>
<evidence type="ECO:0000313" key="4">
    <source>
        <dbReference type="Proteomes" id="UP001479436"/>
    </source>
</evidence>
<keyword evidence="4" id="KW-1185">Reference proteome</keyword>
<proteinExistence type="predicted"/>
<evidence type="ECO:0000256" key="2">
    <source>
        <dbReference type="SAM" id="SignalP"/>
    </source>
</evidence>
<keyword evidence="1" id="KW-0472">Membrane</keyword>
<keyword evidence="1" id="KW-1133">Transmembrane helix</keyword>
<evidence type="ECO:0000313" key="3">
    <source>
        <dbReference type="EMBL" id="KAK9721373.1"/>
    </source>
</evidence>
<name>A0ABR2W675_9FUNG</name>